<dbReference type="RefSeq" id="XP_041155120.1">
    <property type="nucleotide sequence ID" value="XM_041300653.1"/>
</dbReference>
<evidence type="ECO:0000313" key="1">
    <source>
        <dbReference type="EMBL" id="KAG1787814.1"/>
    </source>
</evidence>
<name>A0A9P7DCZ1_9AGAM</name>
<evidence type="ECO:0000313" key="2">
    <source>
        <dbReference type="Proteomes" id="UP000719766"/>
    </source>
</evidence>
<dbReference type="EMBL" id="JABBWE010000074">
    <property type="protein sequence ID" value="KAG1787814.1"/>
    <property type="molecule type" value="Genomic_DNA"/>
</dbReference>
<dbReference type="OrthoDB" id="2676920at2759"/>
<dbReference type="GeneID" id="64594417"/>
<sequence length="437" mass="50264">MNDHVIDLRQRRDTLDDHFGDWNWKKTMTLGRTLKRKMEEAMKWKREHRAALWDLEATIQPALLDEWRSAIEIWEEDNTSPNPFESKVASIMQAAVRSQLAESEAQELQAGINYSLNDDVSPSVLISSGIELEDMQQRLKRDLADLSLHPTDKQREAIVHRSNTLQRRIDSWTRYQQLYMPIVSTLCLSADPSPNTPQAIAHDSLNELRSHLCLRSHMYKFKDKNLRGQAASTHAQNLIAHVEIKKDAAVEKYKHAHRALELLGRRLDIMGWEERLPPLKPEDIRPMGDFAGGHTQGTGTISWIWLVMEGNTSCSENERVQDCVCIEWCKARAHAARWFEGVELLVEEMRQVLTFLEWQGNWWHQRATLHPLEKTAEQEGLQAYAYRQAALRSAMRNSFEGRWSFIPQLNSGPTASMLVNDNDGPSIDVPPSAMDIE</sequence>
<organism evidence="1 2">
    <name type="scientific">Suillus plorans</name>
    <dbReference type="NCBI Taxonomy" id="116603"/>
    <lineage>
        <taxon>Eukaryota</taxon>
        <taxon>Fungi</taxon>
        <taxon>Dikarya</taxon>
        <taxon>Basidiomycota</taxon>
        <taxon>Agaricomycotina</taxon>
        <taxon>Agaricomycetes</taxon>
        <taxon>Agaricomycetidae</taxon>
        <taxon>Boletales</taxon>
        <taxon>Suillineae</taxon>
        <taxon>Suillaceae</taxon>
        <taxon>Suillus</taxon>
    </lineage>
</organism>
<protein>
    <submittedName>
        <fullName evidence="1">Uncharacterized protein</fullName>
    </submittedName>
</protein>
<dbReference type="Proteomes" id="UP000719766">
    <property type="component" value="Unassembled WGS sequence"/>
</dbReference>
<keyword evidence="2" id="KW-1185">Reference proteome</keyword>
<comment type="caution">
    <text evidence="1">The sequence shown here is derived from an EMBL/GenBank/DDBJ whole genome shotgun (WGS) entry which is preliminary data.</text>
</comment>
<proteinExistence type="predicted"/>
<dbReference type="AlphaFoldDB" id="A0A9P7DCZ1"/>
<accession>A0A9P7DCZ1</accession>
<reference evidence="1" key="1">
    <citation type="journal article" date="2020" name="New Phytol.">
        <title>Comparative genomics reveals dynamic genome evolution in host specialist ectomycorrhizal fungi.</title>
        <authorList>
            <person name="Lofgren L.A."/>
            <person name="Nguyen N.H."/>
            <person name="Vilgalys R."/>
            <person name="Ruytinx J."/>
            <person name="Liao H.L."/>
            <person name="Branco S."/>
            <person name="Kuo A."/>
            <person name="LaButti K."/>
            <person name="Lipzen A."/>
            <person name="Andreopoulos W."/>
            <person name="Pangilinan J."/>
            <person name="Riley R."/>
            <person name="Hundley H."/>
            <person name="Na H."/>
            <person name="Barry K."/>
            <person name="Grigoriev I.V."/>
            <person name="Stajich J.E."/>
            <person name="Kennedy P.G."/>
        </authorList>
    </citation>
    <scope>NUCLEOTIDE SEQUENCE</scope>
    <source>
        <strain evidence="1">S12</strain>
    </source>
</reference>
<gene>
    <name evidence="1" type="ORF">HD556DRAFT_1312409</name>
</gene>